<sequence>MSRTLPRLAIGCFFVAALIVTPWVWSSRTAEMRPTEQDRRWVTDRLDGRWEVRFMSGGSATWDLTVEQVGPPMRTFCDDELYSAWRWVNSAQACGTSGTGKARRAYSVMVAVKSRSETKQLDGWLRGVFTALQRPESPDDIHFTVQGGLDAIFHGTLEADGTVMRGPALDGPLSGLGTFEVRKVANLPPPAALAVPSPR</sequence>
<dbReference type="RefSeq" id="WP_120540922.1">
    <property type="nucleotide sequence ID" value="NZ_RAVZ01000069.1"/>
</dbReference>
<protein>
    <submittedName>
        <fullName evidence="1">Uncharacterized protein</fullName>
    </submittedName>
</protein>
<organism evidence="1 2">
    <name type="scientific">Corallococcus terminator</name>
    <dbReference type="NCBI Taxonomy" id="2316733"/>
    <lineage>
        <taxon>Bacteria</taxon>
        <taxon>Pseudomonadati</taxon>
        <taxon>Myxococcota</taxon>
        <taxon>Myxococcia</taxon>
        <taxon>Myxococcales</taxon>
        <taxon>Cystobacterineae</taxon>
        <taxon>Myxococcaceae</taxon>
        <taxon>Corallococcus</taxon>
    </lineage>
</organism>
<accession>A0A3A8J381</accession>
<evidence type="ECO:0000313" key="2">
    <source>
        <dbReference type="Proteomes" id="UP000268094"/>
    </source>
</evidence>
<dbReference type="AlphaFoldDB" id="A0A3A8J381"/>
<gene>
    <name evidence="1" type="ORF">D7V88_12840</name>
</gene>
<keyword evidence="2" id="KW-1185">Reference proteome</keyword>
<name>A0A3A8J381_9BACT</name>
<reference evidence="2" key="1">
    <citation type="submission" date="2018-09" db="EMBL/GenBank/DDBJ databases">
        <authorList>
            <person name="Livingstone P.G."/>
            <person name="Whitworth D.E."/>
        </authorList>
    </citation>
    <scope>NUCLEOTIDE SEQUENCE [LARGE SCALE GENOMIC DNA]</scope>
    <source>
        <strain evidence="2">CA054A</strain>
    </source>
</reference>
<evidence type="ECO:0000313" key="1">
    <source>
        <dbReference type="EMBL" id="RKG89306.1"/>
    </source>
</evidence>
<dbReference type="EMBL" id="RAVZ01000069">
    <property type="protein sequence ID" value="RKG89306.1"/>
    <property type="molecule type" value="Genomic_DNA"/>
</dbReference>
<proteinExistence type="predicted"/>
<dbReference type="Proteomes" id="UP000268094">
    <property type="component" value="Unassembled WGS sequence"/>
</dbReference>
<comment type="caution">
    <text evidence="1">The sequence shown here is derived from an EMBL/GenBank/DDBJ whole genome shotgun (WGS) entry which is preliminary data.</text>
</comment>